<dbReference type="InterPro" id="IPR000092">
    <property type="entry name" value="Polyprenyl_synt"/>
</dbReference>
<dbReference type="Pfam" id="PF00348">
    <property type="entry name" value="polyprenyl_synt"/>
    <property type="match status" value="1"/>
</dbReference>
<comment type="caution">
    <text evidence="3">The sequence shown here is derived from an EMBL/GenBank/DDBJ whole genome shotgun (WGS) entry which is preliminary data.</text>
</comment>
<dbReference type="SUPFAM" id="SSF48576">
    <property type="entry name" value="Terpenoid synthases"/>
    <property type="match status" value="1"/>
</dbReference>
<dbReference type="EMBL" id="WBMS02000033">
    <property type="protein sequence ID" value="MWA05012.1"/>
    <property type="molecule type" value="Genomic_DNA"/>
</dbReference>
<dbReference type="Proteomes" id="UP000462055">
    <property type="component" value="Unassembled WGS sequence"/>
</dbReference>
<evidence type="ECO:0000313" key="4">
    <source>
        <dbReference type="Proteomes" id="UP000462055"/>
    </source>
</evidence>
<organism evidence="3 4">
    <name type="scientific">Actinomadura physcomitrii</name>
    <dbReference type="NCBI Taxonomy" id="2650748"/>
    <lineage>
        <taxon>Bacteria</taxon>
        <taxon>Bacillati</taxon>
        <taxon>Actinomycetota</taxon>
        <taxon>Actinomycetes</taxon>
        <taxon>Streptosporangiales</taxon>
        <taxon>Thermomonosporaceae</taxon>
        <taxon>Actinomadura</taxon>
    </lineage>
</organism>
<dbReference type="GO" id="GO:0008299">
    <property type="term" value="P:isoprenoid biosynthetic process"/>
    <property type="evidence" value="ECO:0007669"/>
    <property type="project" value="InterPro"/>
</dbReference>
<protein>
    <recommendedName>
        <fullName evidence="5">Polyprenyl synthetase family protein</fullName>
    </recommendedName>
</protein>
<proteinExistence type="inferred from homology"/>
<dbReference type="Gene3D" id="1.10.600.10">
    <property type="entry name" value="Farnesyl Diphosphate Synthase"/>
    <property type="match status" value="1"/>
</dbReference>
<sequence length="394" mass="41289">MGPIMEGGRMAASVMTGARAAERRPGGRRRLTRHRPRTPRNMRSRHVEEGAFGRAAQERAAAEAEAEIGRLCERLAEGLAMGLDEGREMVGGAMAEFLVDFFETVRAKGSRPGVRGMVALPMLVHGAEAGDPAPARPLAVVHLLWWAAARYLDDLTDAPGAPSAGNTAVAKRVLTALAVGGQLPARLVADLPVPDAVRCGLADEVSRAWLDAVDGQLRDLTDRPSAATPASVLRAYAGKTGAPYAMAAASAARLAGAGADRAGGWRAFGRRLGVLRQLVNDQRDLASGRHEDLANGTATYLLAHLLSALPAARRREALALHAGARHSACARAELTAWMLDDDVLDGYAASVAPLVGHAHDLLGLLGGDPAFVRGLHDLVDETAAHLPGPRLAVA</sequence>
<accession>A0A6I4MGV2</accession>
<keyword evidence="1" id="KW-0808">Transferase</keyword>
<dbReference type="AlphaFoldDB" id="A0A6I4MGV2"/>
<dbReference type="InterPro" id="IPR008949">
    <property type="entry name" value="Isoprenoid_synthase_dom_sf"/>
</dbReference>
<dbReference type="GO" id="GO:0004659">
    <property type="term" value="F:prenyltransferase activity"/>
    <property type="evidence" value="ECO:0007669"/>
    <property type="project" value="InterPro"/>
</dbReference>
<reference evidence="3" key="1">
    <citation type="submission" date="2019-12" db="EMBL/GenBank/DDBJ databases">
        <title>Actinomadura physcomitrii sp. nov., a novel actinomycete isolated from moss [Physcomitrium sphaericum (Ludw) Fuernr].</title>
        <authorList>
            <person name="Zhuang X."/>
        </authorList>
    </citation>
    <scope>NUCLEOTIDE SEQUENCE [LARGE SCALE GENOMIC DNA]</scope>
    <source>
        <strain evidence="3">LD22</strain>
    </source>
</reference>
<keyword evidence="4" id="KW-1185">Reference proteome</keyword>
<gene>
    <name evidence="3" type="ORF">F8568_032550</name>
</gene>
<evidence type="ECO:0000313" key="3">
    <source>
        <dbReference type="EMBL" id="MWA05012.1"/>
    </source>
</evidence>
<evidence type="ECO:0008006" key="5">
    <source>
        <dbReference type="Google" id="ProtNLM"/>
    </source>
</evidence>
<comment type="similarity">
    <text evidence="1">Belongs to the FPP/GGPP synthase family.</text>
</comment>
<feature type="compositionally biased region" description="Basic residues" evidence="2">
    <location>
        <begin position="26"/>
        <end position="44"/>
    </location>
</feature>
<name>A0A6I4MGV2_9ACTN</name>
<feature type="region of interest" description="Disordered" evidence="2">
    <location>
        <begin position="1"/>
        <end position="44"/>
    </location>
</feature>
<evidence type="ECO:0000256" key="2">
    <source>
        <dbReference type="SAM" id="MobiDB-lite"/>
    </source>
</evidence>
<evidence type="ECO:0000256" key="1">
    <source>
        <dbReference type="RuleBase" id="RU004466"/>
    </source>
</evidence>